<evidence type="ECO:0000256" key="6">
    <source>
        <dbReference type="PROSITE-ProRule" id="PRU00339"/>
    </source>
</evidence>
<reference evidence="8 9" key="1">
    <citation type="submission" date="2020-04" db="EMBL/GenBank/DDBJ databases">
        <title>Plant Genome Project.</title>
        <authorList>
            <person name="Zhang R.-G."/>
        </authorList>
    </citation>
    <scope>NUCLEOTIDE SEQUENCE [LARGE SCALE GENOMIC DNA]</scope>
    <source>
        <strain evidence="8">YNK0</strain>
        <tissue evidence="8">Leaf</tissue>
    </source>
</reference>
<comment type="similarity">
    <text evidence="2">Belongs to the NASP family.</text>
</comment>
<dbReference type="OrthoDB" id="5587616at2759"/>
<dbReference type="GO" id="GO:0006335">
    <property type="term" value="P:DNA replication-dependent chromatin assembly"/>
    <property type="evidence" value="ECO:0007669"/>
    <property type="project" value="TreeGrafter"/>
</dbReference>
<gene>
    <name evidence="8" type="ORF">HHK36_003137</name>
</gene>
<evidence type="ECO:0000313" key="9">
    <source>
        <dbReference type="Proteomes" id="UP000655225"/>
    </source>
</evidence>
<dbReference type="PANTHER" id="PTHR15081:SF1">
    <property type="entry name" value="NUCLEAR AUTOANTIGENIC SPERM PROTEIN"/>
    <property type="match status" value="1"/>
</dbReference>
<evidence type="ECO:0000256" key="7">
    <source>
        <dbReference type="SAM" id="MobiDB-lite"/>
    </source>
</evidence>
<feature type="repeat" description="TPR" evidence="6">
    <location>
        <begin position="75"/>
        <end position="108"/>
    </location>
</feature>
<dbReference type="EMBL" id="JABCRI010000002">
    <property type="protein sequence ID" value="KAF8410605.1"/>
    <property type="molecule type" value="Genomic_DNA"/>
</dbReference>
<evidence type="ECO:0000256" key="2">
    <source>
        <dbReference type="ARBA" id="ARBA00008402"/>
    </source>
</evidence>
<dbReference type="InterPro" id="IPR011990">
    <property type="entry name" value="TPR-like_helical_dom_sf"/>
</dbReference>
<feature type="region of interest" description="Disordered" evidence="7">
    <location>
        <begin position="368"/>
        <end position="404"/>
    </location>
</feature>
<name>A0A834ZSD7_TETSI</name>
<dbReference type="Proteomes" id="UP000655225">
    <property type="component" value="Unassembled WGS sequence"/>
</dbReference>
<sequence length="404" mass="43117">MASAPTSDDAAAITQETLAKEPETLATKADETLAVPTIVSHIESNGQGGAESSCDNGGTCSRSEDEDPGKTLECAAELMERGSKAIKDSDYTEATECFSRALEIRVTHYGELALECASAYYKYGCALLYKAQEEADPLGTMPKEADYQQTSEKYGIVKIVENSECSTTSVAIDAKQDGVSIQTEGESHNGCYVSNESLCFVLLPAEDIETSLSDYLKALSILERLVEPDSRHIAELNFRICLCLDIGSKAKDAIPYCQKAISACKARLQRLMDEVKGSSGSAATLTGSDINQKIALLSSGSLSDPSASDKEAEFETLTRLSGELGKNLEDLQHLVLNPTSIFFEALKMVPAKAMSNEKSTIPKVMRSSQMGTANSGGDFDSPTVSTAHTNGTGGVTSRCGRKRS</sequence>
<evidence type="ECO:0000313" key="8">
    <source>
        <dbReference type="EMBL" id="KAF8410605.1"/>
    </source>
</evidence>
<dbReference type="AlphaFoldDB" id="A0A834ZSD7"/>
<dbReference type="SUPFAM" id="SSF48452">
    <property type="entry name" value="TPR-like"/>
    <property type="match status" value="1"/>
</dbReference>
<keyword evidence="9" id="KW-1185">Reference proteome</keyword>
<dbReference type="InterPro" id="IPR051730">
    <property type="entry name" value="NASP-like"/>
</dbReference>
<feature type="compositionally biased region" description="Basic and acidic residues" evidence="7">
    <location>
        <begin position="18"/>
        <end position="31"/>
    </location>
</feature>
<dbReference type="GO" id="GO:0042393">
    <property type="term" value="F:histone binding"/>
    <property type="evidence" value="ECO:0007669"/>
    <property type="project" value="TreeGrafter"/>
</dbReference>
<dbReference type="PROSITE" id="PS50005">
    <property type="entry name" value="TPR"/>
    <property type="match status" value="1"/>
</dbReference>
<keyword evidence="3" id="KW-0677">Repeat</keyword>
<dbReference type="OMA" id="LGINMPK"/>
<evidence type="ECO:0000256" key="3">
    <source>
        <dbReference type="ARBA" id="ARBA00022737"/>
    </source>
</evidence>
<dbReference type="GO" id="GO:0005654">
    <property type="term" value="C:nucleoplasm"/>
    <property type="evidence" value="ECO:0007669"/>
    <property type="project" value="TreeGrafter"/>
</dbReference>
<comment type="caution">
    <text evidence="8">The sequence shown here is derived from an EMBL/GenBank/DDBJ whole genome shotgun (WGS) entry which is preliminary data.</text>
</comment>
<dbReference type="GO" id="GO:0034080">
    <property type="term" value="P:CENP-A containing chromatin assembly"/>
    <property type="evidence" value="ECO:0007669"/>
    <property type="project" value="TreeGrafter"/>
</dbReference>
<comment type="subcellular location">
    <subcellularLocation>
        <location evidence="1">Nucleus</location>
    </subcellularLocation>
</comment>
<evidence type="ECO:0000256" key="1">
    <source>
        <dbReference type="ARBA" id="ARBA00004123"/>
    </source>
</evidence>
<keyword evidence="5" id="KW-0539">Nucleus</keyword>
<feature type="region of interest" description="Disordered" evidence="7">
    <location>
        <begin position="1"/>
        <end position="68"/>
    </location>
</feature>
<protein>
    <submittedName>
        <fullName evidence="8">Uncharacterized protein</fullName>
    </submittedName>
</protein>
<dbReference type="PANTHER" id="PTHR15081">
    <property type="entry name" value="NUCLEAR AUTOANTIGENIC SPERM PROTEIN NASP -RELATED"/>
    <property type="match status" value="1"/>
</dbReference>
<evidence type="ECO:0000256" key="4">
    <source>
        <dbReference type="ARBA" id="ARBA00022803"/>
    </source>
</evidence>
<accession>A0A834ZSD7</accession>
<organism evidence="8 9">
    <name type="scientific">Tetracentron sinense</name>
    <name type="common">Spur-leaf</name>
    <dbReference type="NCBI Taxonomy" id="13715"/>
    <lineage>
        <taxon>Eukaryota</taxon>
        <taxon>Viridiplantae</taxon>
        <taxon>Streptophyta</taxon>
        <taxon>Embryophyta</taxon>
        <taxon>Tracheophyta</taxon>
        <taxon>Spermatophyta</taxon>
        <taxon>Magnoliopsida</taxon>
        <taxon>Trochodendrales</taxon>
        <taxon>Trochodendraceae</taxon>
        <taxon>Tetracentron</taxon>
    </lineage>
</organism>
<dbReference type="InterPro" id="IPR019734">
    <property type="entry name" value="TPR_rpt"/>
</dbReference>
<keyword evidence="4 6" id="KW-0802">TPR repeat</keyword>
<evidence type="ECO:0000256" key="5">
    <source>
        <dbReference type="ARBA" id="ARBA00023242"/>
    </source>
</evidence>
<dbReference type="Gene3D" id="1.25.40.10">
    <property type="entry name" value="Tetratricopeptide repeat domain"/>
    <property type="match status" value="1"/>
</dbReference>
<proteinExistence type="inferred from homology"/>